<organism evidence="1 2">
    <name type="scientific">Ascoidea rubescens DSM 1968</name>
    <dbReference type="NCBI Taxonomy" id="1344418"/>
    <lineage>
        <taxon>Eukaryota</taxon>
        <taxon>Fungi</taxon>
        <taxon>Dikarya</taxon>
        <taxon>Ascomycota</taxon>
        <taxon>Saccharomycotina</taxon>
        <taxon>Saccharomycetes</taxon>
        <taxon>Ascoideaceae</taxon>
        <taxon>Ascoidea</taxon>
    </lineage>
</organism>
<evidence type="ECO:0000313" key="2">
    <source>
        <dbReference type="Proteomes" id="UP000095038"/>
    </source>
</evidence>
<protein>
    <submittedName>
        <fullName evidence="1">Uncharacterized protein</fullName>
    </submittedName>
</protein>
<dbReference type="Proteomes" id="UP000095038">
    <property type="component" value="Unassembled WGS sequence"/>
</dbReference>
<name>A0A1D2VB64_9ASCO</name>
<dbReference type="OrthoDB" id="4078670at2759"/>
<dbReference type="AlphaFoldDB" id="A0A1D2VB64"/>
<dbReference type="RefSeq" id="XP_020045142.1">
    <property type="nucleotide sequence ID" value="XM_020193916.1"/>
</dbReference>
<dbReference type="GeneID" id="30967552"/>
<keyword evidence="2" id="KW-1185">Reference proteome</keyword>
<evidence type="ECO:0000313" key="1">
    <source>
        <dbReference type="EMBL" id="ODV58835.1"/>
    </source>
</evidence>
<proteinExistence type="predicted"/>
<sequence length="291" mass="34528">MQSSITKGEPSFCKISTISIGLLSKIPDYVLDYNIFFFKGVKKFRDEDSKSSSSPAINEIKRLICKNSVDNCENINYNLDEKTKTCIMHDRLLTYLVLERKRRDKFLLKMYLDSQLNKDKSKSKNQKKSIEEIEKEFSEIKLLDEEHLNIDNYKIRSPIYNYILNNEDDLFKNRVSFRKFSILQRIEYNFEEELNDDDLIENFCDCDDFDFFRKFKLSGNEEYDYKDMTQEDIEKREKKYDEVINEMMDKDIIRILIPLASQVILSGIDLNKGHTDISFTEVEPEKTSTVL</sequence>
<dbReference type="InParanoid" id="A0A1D2VB64"/>
<dbReference type="EMBL" id="KV454489">
    <property type="protein sequence ID" value="ODV58835.1"/>
    <property type="molecule type" value="Genomic_DNA"/>
</dbReference>
<accession>A0A1D2VB64</accession>
<reference evidence="2" key="1">
    <citation type="submission" date="2016-05" db="EMBL/GenBank/DDBJ databases">
        <title>Comparative genomics of biotechnologically important yeasts.</title>
        <authorList>
            <consortium name="DOE Joint Genome Institute"/>
            <person name="Riley R."/>
            <person name="Haridas S."/>
            <person name="Wolfe K.H."/>
            <person name="Lopes M.R."/>
            <person name="Hittinger C.T."/>
            <person name="Goker M."/>
            <person name="Salamov A."/>
            <person name="Wisecaver J."/>
            <person name="Long T.M."/>
            <person name="Aerts A.L."/>
            <person name="Barry K."/>
            <person name="Choi C."/>
            <person name="Clum A."/>
            <person name="Coughlan A.Y."/>
            <person name="Deshpande S."/>
            <person name="Douglass A.P."/>
            <person name="Hanson S.J."/>
            <person name="Klenk H.-P."/>
            <person name="Labutti K."/>
            <person name="Lapidus A."/>
            <person name="Lindquist E."/>
            <person name="Lipzen A."/>
            <person name="Meier-Kolthoff J.P."/>
            <person name="Ohm R.A."/>
            <person name="Otillar R.P."/>
            <person name="Pangilinan J."/>
            <person name="Peng Y."/>
            <person name="Rokas A."/>
            <person name="Rosa C.A."/>
            <person name="Scheuner C."/>
            <person name="Sibirny A.A."/>
            <person name="Slot J.C."/>
            <person name="Stielow J.B."/>
            <person name="Sun H."/>
            <person name="Kurtzman C.P."/>
            <person name="Blackwell M."/>
            <person name="Grigoriev I.V."/>
            <person name="Jeffries T.W."/>
        </authorList>
    </citation>
    <scope>NUCLEOTIDE SEQUENCE [LARGE SCALE GENOMIC DNA]</scope>
    <source>
        <strain evidence="2">DSM 1968</strain>
    </source>
</reference>
<gene>
    <name evidence="1" type="ORF">ASCRUDRAFT_77566</name>
</gene>